<accession>A0A1G9TQI2</accession>
<name>A0A1G9TQI2_ALLAB</name>
<organism evidence="6 7">
    <name type="scientific">Allokutzneria albata</name>
    <name type="common">Kibdelosporangium albatum</name>
    <dbReference type="NCBI Taxonomy" id="211114"/>
    <lineage>
        <taxon>Bacteria</taxon>
        <taxon>Bacillati</taxon>
        <taxon>Actinomycetota</taxon>
        <taxon>Actinomycetes</taxon>
        <taxon>Pseudonocardiales</taxon>
        <taxon>Pseudonocardiaceae</taxon>
        <taxon>Allokutzneria</taxon>
    </lineage>
</organism>
<evidence type="ECO:0000259" key="5">
    <source>
        <dbReference type="PROSITE" id="PS50977"/>
    </source>
</evidence>
<dbReference type="InterPro" id="IPR036271">
    <property type="entry name" value="Tet_transcr_reg_TetR-rel_C_sf"/>
</dbReference>
<dbReference type="EMBL" id="LT629701">
    <property type="protein sequence ID" value="SDM50059.1"/>
    <property type="molecule type" value="Genomic_DNA"/>
</dbReference>
<keyword evidence="1" id="KW-0805">Transcription regulation</keyword>
<evidence type="ECO:0000256" key="2">
    <source>
        <dbReference type="ARBA" id="ARBA00023125"/>
    </source>
</evidence>
<dbReference type="RefSeq" id="WP_030432575.1">
    <property type="nucleotide sequence ID" value="NZ_JOEF01000029.1"/>
</dbReference>
<dbReference type="InterPro" id="IPR001647">
    <property type="entry name" value="HTH_TetR"/>
</dbReference>
<feature type="DNA-binding region" description="H-T-H motif" evidence="4">
    <location>
        <begin position="38"/>
        <end position="57"/>
    </location>
</feature>
<dbReference type="SUPFAM" id="SSF48498">
    <property type="entry name" value="Tetracyclin repressor-like, C-terminal domain"/>
    <property type="match status" value="1"/>
</dbReference>
<keyword evidence="2 4" id="KW-0238">DNA-binding</keyword>
<dbReference type="PROSITE" id="PS50977">
    <property type="entry name" value="HTH_TETR_2"/>
    <property type="match status" value="1"/>
</dbReference>
<dbReference type="PANTHER" id="PTHR30055">
    <property type="entry name" value="HTH-TYPE TRANSCRIPTIONAL REGULATOR RUTR"/>
    <property type="match status" value="1"/>
</dbReference>
<evidence type="ECO:0000256" key="4">
    <source>
        <dbReference type="PROSITE-ProRule" id="PRU00335"/>
    </source>
</evidence>
<evidence type="ECO:0000256" key="1">
    <source>
        <dbReference type="ARBA" id="ARBA00023015"/>
    </source>
</evidence>
<evidence type="ECO:0000313" key="7">
    <source>
        <dbReference type="Proteomes" id="UP000183376"/>
    </source>
</evidence>
<dbReference type="PANTHER" id="PTHR30055:SF234">
    <property type="entry name" value="HTH-TYPE TRANSCRIPTIONAL REGULATOR BETI"/>
    <property type="match status" value="1"/>
</dbReference>
<dbReference type="Gene3D" id="1.10.357.10">
    <property type="entry name" value="Tetracycline Repressor, domain 2"/>
    <property type="match status" value="1"/>
</dbReference>
<dbReference type="GO" id="GO:0003700">
    <property type="term" value="F:DNA-binding transcription factor activity"/>
    <property type="evidence" value="ECO:0007669"/>
    <property type="project" value="TreeGrafter"/>
</dbReference>
<dbReference type="Pfam" id="PF00440">
    <property type="entry name" value="TetR_N"/>
    <property type="match status" value="1"/>
</dbReference>
<dbReference type="InterPro" id="IPR009057">
    <property type="entry name" value="Homeodomain-like_sf"/>
</dbReference>
<protein>
    <submittedName>
        <fullName evidence="6">Regulatory protein, tetR family</fullName>
    </submittedName>
</protein>
<dbReference type="SUPFAM" id="SSF46689">
    <property type="entry name" value="Homeodomain-like"/>
    <property type="match status" value="1"/>
</dbReference>
<dbReference type="InterPro" id="IPR041678">
    <property type="entry name" value="TetR_C_16"/>
</dbReference>
<dbReference type="eggNOG" id="COG1309">
    <property type="taxonomic scope" value="Bacteria"/>
</dbReference>
<dbReference type="InterPro" id="IPR050109">
    <property type="entry name" value="HTH-type_TetR-like_transc_reg"/>
</dbReference>
<proteinExistence type="predicted"/>
<evidence type="ECO:0000313" key="6">
    <source>
        <dbReference type="EMBL" id="SDM50059.1"/>
    </source>
</evidence>
<dbReference type="PRINTS" id="PR00455">
    <property type="entry name" value="HTHTETR"/>
</dbReference>
<feature type="domain" description="HTH tetR-type" evidence="5">
    <location>
        <begin position="15"/>
        <end position="75"/>
    </location>
</feature>
<reference evidence="6 7" key="1">
    <citation type="submission" date="2016-10" db="EMBL/GenBank/DDBJ databases">
        <authorList>
            <person name="de Groot N.N."/>
        </authorList>
    </citation>
    <scope>NUCLEOTIDE SEQUENCE [LARGE SCALE GENOMIC DNA]</scope>
    <source>
        <strain evidence="6 7">DSM 44149</strain>
    </source>
</reference>
<dbReference type="Gene3D" id="1.10.10.60">
    <property type="entry name" value="Homeodomain-like"/>
    <property type="match status" value="1"/>
</dbReference>
<dbReference type="AlphaFoldDB" id="A0A1G9TQI2"/>
<evidence type="ECO:0000256" key="3">
    <source>
        <dbReference type="ARBA" id="ARBA00023163"/>
    </source>
</evidence>
<dbReference type="Proteomes" id="UP000183376">
    <property type="component" value="Chromosome I"/>
</dbReference>
<keyword evidence="3" id="KW-0804">Transcription</keyword>
<sequence length="193" mass="20728">MAADHDRPSRAEQRRRTEARILAAARDLFAENGYDRTTIRAVAAAARTDPGLVMRYFGSKDELFARVAELEPEEQAAADSPEAVAELMLDSLVRKLCTESSGTVAMLRSMLTHPDAAQEVRSALAAQQGRLAEAIPGTDAELRAGLLGAVVLGTVTGRDLLRLDGLRDADAERIVDVLRPAIHSIAASQARLS</sequence>
<keyword evidence="7" id="KW-1185">Reference proteome</keyword>
<dbReference type="STRING" id="211114.SAMN04489726_1938"/>
<dbReference type="Pfam" id="PF17920">
    <property type="entry name" value="TetR_C_16"/>
    <property type="match status" value="1"/>
</dbReference>
<dbReference type="OrthoDB" id="3210235at2"/>
<dbReference type="GO" id="GO:0000976">
    <property type="term" value="F:transcription cis-regulatory region binding"/>
    <property type="evidence" value="ECO:0007669"/>
    <property type="project" value="TreeGrafter"/>
</dbReference>
<gene>
    <name evidence="6" type="ORF">SAMN04489726_1938</name>
</gene>